<evidence type="ECO:0000256" key="2">
    <source>
        <dbReference type="ARBA" id="ARBA00005695"/>
    </source>
</evidence>
<evidence type="ECO:0000313" key="6">
    <source>
        <dbReference type="EMBL" id="MXO68688.1"/>
    </source>
</evidence>
<sequence length="491" mass="52878">MPLSRPIALACAAVACLLAGCSGGRDDLVNVVFIGEPEEFEQTGLRLSPAAQHLRAATAEGLVALDATGGVVPAVAERWVVTDDGLSYIFRLRNSRWSDGTQIEAEHVRDELRGILRRLRGTSLGRDLDKVSEVRAMTGRVVEIRLTSPLPDLLQILAQPELGLRRGGEGTGPMAATETEDGWLLQPRPPETRGLPEVPEWNERIRQVHVRALPARAAVDAFDAGEADLVLNGTLANLPLADVGALSRGTVRLDAALGLFGLRVRSGEGLLGDAARREALAMAIDRPQLLQPFNIGGWVPTTRIVAPGLPDDIGTIDERWSDLSPEARRTLAARRIAGWLGAEEGRTARVTLALPQGPGSDLLFSGLAEDFAAIGVALERADDPREADLVLVDRVARYGGARWFLNQFACDLRGGLCSPEADARVEEALSAQNPMVRSALYAEAEAELAASNVYIPIGAPIRWSLVRGGVEGFRENRWNIHPLLPLAMRPI</sequence>
<keyword evidence="3" id="KW-0813">Transport</keyword>
<reference evidence="6 7" key="1">
    <citation type="submission" date="2019-12" db="EMBL/GenBank/DDBJ databases">
        <title>Genomic-based taxomic classification of the family Erythrobacteraceae.</title>
        <authorList>
            <person name="Xu L."/>
        </authorList>
    </citation>
    <scope>NUCLEOTIDE SEQUENCE [LARGE SCALE GENOMIC DNA]</scope>
    <source>
        <strain evidence="6 7">H32</strain>
    </source>
</reference>
<evidence type="ECO:0000256" key="4">
    <source>
        <dbReference type="ARBA" id="ARBA00022729"/>
    </source>
</evidence>
<evidence type="ECO:0000313" key="7">
    <source>
        <dbReference type="Proteomes" id="UP000444401"/>
    </source>
</evidence>
<protein>
    <submittedName>
        <fullName evidence="6">Peptide ABC transporter substrate-binding protein</fullName>
    </submittedName>
</protein>
<dbReference type="PROSITE" id="PS51257">
    <property type="entry name" value="PROKAR_LIPOPROTEIN"/>
    <property type="match status" value="1"/>
</dbReference>
<dbReference type="Gene3D" id="3.90.76.10">
    <property type="entry name" value="Dipeptide-binding Protein, Domain 1"/>
    <property type="match status" value="1"/>
</dbReference>
<proteinExistence type="inferred from homology"/>
<dbReference type="EMBL" id="WTYO01000003">
    <property type="protein sequence ID" value="MXO68688.1"/>
    <property type="molecule type" value="Genomic_DNA"/>
</dbReference>
<dbReference type="InterPro" id="IPR000914">
    <property type="entry name" value="SBP_5_dom"/>
</dbReference>
<gene>
    <name evidence="6" type="ORF">GRI72_07595</name>
</gene>
<dbReference type="InterPro" id="IPR039424">
    <property type="entry name" value="SBP_5"/>
</dbReference>
<comment type="similarity">
    <text evidence="2">Belongs to the bacterial solute-binding protein 5 family.</text>
</comment>
<keyword evidence="7" id="KW-1185">Reference proteome</keyword>
<keyword evidence="4" id="KW-0732">Signal</keyword>
<comment type="caution">
    <text evidence="6">The sequence shown here is derived from an EMBL/GenBank/DDBJ whole genome shotgun (WGS) entry which is preliminary data.</text>
</comment>
<evidence type="ECO:0000256" key="1">
    <source>
        <dbReference type="ARBA" id="ARBA00004418"/>
    </source>
</evidence>
<dbReference type="RefSeq" id="WP_160733314.1">
    <property type="nucleotide sequence ID" value="NZ_WTYO01000003.1"/>
</dbReference>
<evidence type="ECO:0000256" key="3">
    <source>
        <dbReference type="ARBA" id="ARBA00022448"/>
    </source>
</evidence>
<dbReference type="Gene3D" id="3.40.190.10">
    <property type="entry name" value="Periplasmic binding protein-like II"/>
    <property type="match status" value="1"/>
</dbReference>
<name>A0ABW9UW68_9SPHN</name>
<organism evidence="6 7">
    <name type="scientific">Pelagerythrobacter marinus</name>
    <dbReference type="NCBI Taxonomy" id="538382"/>
    <lineage>
        <taxon>Bacteria</taxon>
        <taxon>Pseudomonadati</taxon>
        <taxon>Pseudomonadota</taxon>
        <taxon>Alphaproteobacteria</taxon>
        <taxon>Sphingomonadales</taxon>
        <taxon>Erythrobacteraceae</taxon>
        <taxon>Pelagerythrobacter</taxon>
    </lineage>
</organism>
<dbReference type="Proteomes" id="UP000444401">
    <property type="component" value="Unassembled WGS sequence"/>
</dbReference>
<dbReference type="Gene3D" id="3.10.105.10">
    <property type="entry name" value="Dipeptide-binding Protein, Domain 3"/>
    <property type="match status" value="1"/>
</dbReference>
<feature type="domain" description="Solute-binding protein family 5" evidence="5">
    <location>
        <begin position="71"/>
        <end position="379"/>
    </location>
</feature>
<evidence type="ECO:0000259" key="5">
    <source>
        <dbReference type="Pfam" id="PF00496"/>
    </source>
</evidence>
<dbReference type="SUPFAM" id="SSF53850">
    <property type="entry name" value="Periplasmic binding protein-like II"/>
    <property type="match status" value="1"/>
</dbReference>
<dbReference type="PANTHER" id="PTHR30290:SF10">
    <property type="entry name" value="PERIPLASMIC OLIGOPEPTIDE-BINDING PROTEIN-RELATED"/>
    <property type="match status" value="1"/>
</dbReference>
<accession>A0ABW9UW68</accession>
<dbReference type="PANTHER" id="PTHR30290">
    <property type="entry name" value="PERIPLASMIC BINDING COMPONENT OF ABC TRANSPORTER"/>
    <property type="match status" value="1"/>
</dbReference>
<dbReference type="Pfam" id="PF00496">
    <property type="entry name" value="SBP_bac_5"/>
    <property type="match status" value="1"/>
</dbReference>
<comment type="subcellular location">
    <subcellularLocation>
        <location evidence="1">Periplasm</location>
    </subcellularLocation>
</comment>